<dbReference type="RefSeq" id="WP_344680805.1">
    <property type="nucleotide sequence ID" value="NZ_BAAAUX010000014.1"/>
</dbReference>
<name>A0ABN3VH99_9PSEU</name>
<dbReference type="InterPro" id="IPR058663">
    <property type="entry name" value="PucR-like_N"/>
</dbReference>
<evidence type="ECO:0000259" key="3">
    <source>
        <dbReference type="Pfam" id="PF25906"/>
    </source>
</evidence>
<dbReference type="Gene3D" id="1.10.10.2840">
    <property type="entry name" value="PucR C-terminal helix-turn-helix domain"/>
    <property type="match status" value="1"/>
</dbReference>
<dbReference type="Pfam" id="PF25906">
    <property type="entry name" value="PucR-like_N"/>
    <property type="match status" value="1"/>
</dbReference>
<accession>A0ABN3VH99</accession>
<feature type="domain" description="PucR-like N-terminal" evidence="3">
    <location>
        <begin position="36"/>
        <end position="201"/>
    </location>
</feature>
<dbReference type="InterPro" id="IPR025736">
    <property type="entry name" value="PucR_C-HTH_dom"/>
</dbReference>
<evidence type="ECO:0000313" key="4">
    <source>
        <dbReference type="EMBL" id="GAA2796274.1"/>
    </source>
</evidence>
<organism evidence="4 5">
    <name type="scientific">Saccharopolyspora taberi</name>
    <dbReference type="NCBI Taxonomy" id="60895"/>
    <lineage>
        <taxon>Bacteria</taxon>
        <taxon>Bacillati</taxon>
        <taxon>Actinomycetota</taxon>
        <taxon>Actinomycetes</taxon>
        <taxon>Pseudonocardiales</taxon>
        <taxon>Pseudonocardiaceae</taxon>
        <taxon>Saccharopolyspora</taxon>
    </lineage>
</organism>
<feature type="domain" description="PucR C-terminal helix-turn-helix" evidence="2">
    <location>
        <begin position="353"/>
        <end position="409"/>
    </location>
</feature>
<feature type="region of interest" description="Disordered" evidence="1">
    <location>
        <begin position="1"/>
        <end position="24"/>
    </location>
</feature>
<evidence type="ECO:0000259" key="2">
    <source>
        <dbReference type="Pfam" id="PF13556"/>
    </source>
</evidence>
<dbReference type="EMBL" id="BAAAUX010000014">
    <property type="protein sequence ID" value="GAA2796274.1"/>
    <property type="molecule type" value="Genomic_DNA"/>
</dbReference>
<dbReference type="Proteomes" id="UP001500979">
    <property type="component" value="Unassembled WGS sequence"/>
</dbReference>
<dbReference type="InterPro" id="IPR051448">
    <property type="entry name" value="CdaR-like_regulators"/>
</dbReference>
<dbReference type="PANTHER" id="PTHR33744:SF1">
    <property type="entry name" value="DNA-BINDING TRANSCRIPTIONAL ACTIVATOR ADER"/>
    <property type="match status" value="1"/>
</dbReference>
<comment type="caution">
    <text evidence="4">The sequence shown here is derived from an EMBL/GenBank/DDBJ whole genome shotgun (WGS) entry which is preliminary data.</text>
</comment>
<proteinExistence type="predicted"/>
<evidence type="ECO:0000256" key="1">
    <source>
        <dbReference type="SAM" id="MobiDB-lite"/>
    </source>
</evidence>
<dbReference type="Pfam" id="PF13556">
    <property type="entry name" value="HTH_30"/>
    <property type="match status" value="1"/>
</dbReference>
<keyword evidence="5" id="KW-1185">Reference proteome</keyword>
<protein>
    <submittedName>
        <fullName evidence="4">Helix-turn-helix domain-containing protein</fullName>
    </submittedName>
</protein>
<gene>
    <name evidence="4" type="ORF">GCM10010470_34260</name>
</gene>
<sequence length="411" mass="44691">MIDPLDAEPTGPVEAGYESLTAPARAEDAGRANRLWELLPGGLAGVFRPTVAEATAEVMREIQLALPEYAGWLEGEFGDAVATGVQHAIHHFLDRLGGPAAGYEDRGRIFHLLGRNEMQQGRSLDMLQRAYRVGARVAWQRVSAIGIRAGIPSSTLCLLAEAIFAYIDELSALSIEGYAAAQAEASGTLERRRRRLLDLILASPPTPPETIAEFAATAHWPVPDRVVAVALEPAGDRALPNLGDDVLTNMEDATPCLVIPHRSPAPDRALAGWQAAIGPAVPLGEARESLRCARQALELMRRGVLPSETVLHCDQHLFALCLHRDSFLLDELVSTALAPLAPLSPKQQRKLSSTLLVWLETRGNVREVATRLGMHPQTVRSHLQQLEGLFGSRLSEPRDRFDLMLALRASC</sequence>
<evidence type="ECO:0000313" key="5">
    <source>
        <dbReference type="Proteomes" id="UP001500979"/>
    </source>
</evidence>
<reference evidence="4 5" key="1">
    <citation type="journal article" date="2019" name="Int. J. Syst. Evol. Microbiol.">
        <title>The Global Catalogue of Microorganisms (GCM) 10K type strain sequencing project: providing services to taxonomists for standard genome sequencing and annotation.</title>
        <authorList>
            <consortium name="The Broad Institute Genomics Platform"/>
            <consortium name="The Broad Institute Genome Sequencing Center for Infectious Disease"/>
            <person name="Wu L."/>
            <person name="Ma J."/>
        </authorList>
    </citation>
    <scope>NUCLEOTIDE SEQUENCE [LARGE SCALE GENOMIC DNA]</scope>
    <source>
        <strain evidence="4 5">JCM 9383</strain>
    </source>
</reference>
<dbReference type="PANTHER" id="PTHR33744">
    <property type="entry name" value="CARBOHYDRATE DIACID REGULATOR"/>
    <property type="match status" value="1"/>
</dbReference>
<dbReference type="InterPro" id="IPR042070">
    <property type="entry name" value="PucR_C-HTH_sf"/>
</dbReference>